<dbReference type="CDD" id="cd00117">
    <property type="entry name" value="TFP"/>
    <property type="match status" value="1"/>
</dbReference>
<comment type="caution">
    <text evidence="2">The sequence shown here is derived from an EMBL/GenBank/DDBJ whole genome shotgun (WGS) entry which is preliminary data.</text>
</comment>
<sequence>MKHKFGWTFGLFFLFVYIPNFIYTFDCYYCANCLNTQRGVRITARPEDWCYKIVWQSGRGNQQIVSRGASSDCRQDNYNDQSMAIPGVFSGVARYCCRKHLCNSTPPRVHYSFLLIVFFLLLFNFFECLFFGSEQYWIRIDYF</sequence>
<keyword evidence="1" id="KW-1133">Transmembrane helix</keyword>
<accession>A0A814SAK2</accession>
<feature type="transmembrane region" description="Helical" evidence="1">
    <location>
        <begin position="111"/>
        <end position="132"/>
    </location>
</feature>
<protein>
    <submittedName>
        <fullName evidence="2">Uncharacterized protein</fullName>
    </submittedName>
</protein>
<evidence type="ECO:0000256" key="1">
    <source>
        <dbReference type="SAM" id="Phobius"/>
    </source>
</evidence>
<keyword evidence="1" id="KW-0812">Transmembrane</keyword>
<dbReference type="SUPFAM" id="SSF57302">
    <property type="entry name" value="Snake toxin-like"/>
    <property type="match status" value="1"/>
</dbReference>
<gene>
    <name evidence="2" type="ORF">SEV965_LOCUS18074</name>
</gene>
<dbReference type="InterPro" id="IPR045860">
    <property type="entry name" value="Snake_toxin-like_sf"/>
</dbReference>
<name>A0A814SAK2_9BILA</name>
<organism evidence="2 3">
    <name type="scientific">Rotaria sordida</name>
    <dbReference type="NCBI Taxonomy" id="392033"/>
    <lineage>
        <taxon>Eukaryota</taxon>
        <taxon>Metazoa</taxon>
        <taxon>Spiralia</taxon>
        <taxon>Gnathifera</taxon>
        <taxon>Rotifera</taxon>
        <taxon>Eurotatoria</taxon>
        <taxon>Bdelloidea</taxon>
        <taxon>Philodinida</taxon>
        <taxon>Philodinidae</taxon>
        <taxon>Rotaria</taxon>
    </lineage>
</organism>
<dbReference type="EMBL" id="CAJNOU010001061">
    <property type="protein sequence ID" value="CAF1143782.1"/>
    <property type="molecule type" value="Genomic_DNA"/>
</dbReference>
<keyword evidence="1" id="KW-0472">Membrane</keyword>
<proteinExistence type="predicted"/>
<reference evidence="2" key="1">
    <citation type="submission" date="2021-02" db="EMBL/GenBank/DDBJ databases">
        <authorList>
            <person name="Nowell W R."/>
        </authorList>
    </citation>
    <scope>NUCLEOTIDE SEQUENCE</scope>
</reference>
<evidence type="ECO:0000313" key="3">
    <source>
        <dbReference type="Proteomes" id="UP000663889"/>
    </source>
</evidence>
<dbReference type="AlphaFoldDB" id="A0A814SAK2"/>
<dbReference type="Proteomes" id="UP000663889">
    <property type="component" value="Unassembled WGS sequence"/>
</dbReference>
<evidence type="ECO:0000313" key="2">
    <source>
        <dbReference type="EMBL" id="CAF1143782.1"/>
    </source>
</evidence>